<proteinExistence type="predicted"/>
<dbReference type="RefSeq" id="WP_413780305.1">
    <property type="nucleotide sequence ID" value="NZ_JAUOZS010000001.1"/>
</dbReference>
<dbReference type="Proteomes" id="UP001254848">
    <property type="component" value="Unassembled WGS sequence"/>
</dbReference>
<gene>
    <name evidence="1" type="ORF">Q4T40_11150</name>
</gene>
<keyword evidence="2" id="KW-1185">Reference proteome</keyword>
<comment type="caution">
    <text evidence="1">The sequence shown here is derived from an EMBL/GenBank/DDBJ whole genome shotgun (WGS) entry which is preliminary data.</text>
</comment>
<sequence>MDLVNYMETLVWQHLPEQLANHEGACNCKRCQYDIAALALNFLPPRYVVTDKGQTLAKIKALDQQFYVDIIAALTNAIILVKSRPHHDRGDE</sequence>
<reference evidence="1 2" key="1">
    <citation type="submission" date="2023-07" db="EMBL/GenBank/DDBJ databases">
        <title>The novel representative of Negativicutes class, Anaeroselena agilis gen. nov. sp. nov.</title>
        <authorList>
            <person name="Prokofeva M.I."/>
            <person name="Elcheninov A.G."/>
            <person name="Klyukina A."/>
            <person name="Kublanov I.V."/>
            <person name="Frolov E.N."/>
            <person name="Podosokorskaya O.A."/>
        </authorList>
    </citation>
    <scope>NUCLEOTIDE SEQUENCE [LARGE SCALE GENOMIC DNA]</scope>
    <source>
        <strain evidence="1 2">4137-cl</strain>
    </source>
</reference>
<protein>
    <submittedName>
        <fullName evidence="1">Late competence development ComFB family protein</fullName>
    </submittedName>
</protein>
<dbReference type="EMBL" id="JAUOZS010000001">
    <property type="protein sequence ID" value="MDT8901803.1"/>
    <property type="molecule type" value="Genomic_DNA"/>
</dbReference>
<accession>A0ABU3NZU5</accession>
<organism evidence="1 2">
    <name type="scientific">Anaeroselena agilis</name>
    <dbReference type="NCBI Taxonomy" id="3063788"/>
    <lineage>
        <taxon>Bacteria</taxon>
        <taxon>Bacillati</taxon>
        <taxon>Bacillota</taxon>
        <taxon>Negativicutes</taxon>
        <taxon>Acetonemataceae</taxon>
        <taxon>Anaeroselena</taxon>
    </lineage>
</organism>
<evidence type="ECO:0000313" key="1">
    <source>
        <dbReference type="EMBL" id="MDT8901803.1"/>
    </source>
</evidence>
<dbReference type="Pfam" id="PF10719">
    <property type="entry name" value="ComFB"/>
    <property type="match status" value="1"/>
</dbReference>
<dbReference type="InterPro" id="IPR019657">
    <property type="entry name" value="ComFB"/>
</dbReference>
<name>A0ABU3NZU5_9FIRM</name>
<evidence type="ECO:0000313" key="2">
    <source>
        <dbReference type="Proteomes" id="UP001254848"/>
    </source>
</evidence>